<feature type="domain" description="Right handed beta helix" evidence="5">
    <location>
        <begin position="122"/>
        <end position="247"/>
    </location>
</feature>
<evidence type="ECO:0000256" key="1">
    <source>
        <dbReference type="ARBA" id="ARBA00022729"/>
    </source>
</evidence>
<keyword evidence="7" id="KW-1185">Reference proteome</keyword>
<evidence type="ECO:0000313" key="7">
    <source>
        <dbReference type="Proteomes" id="UP001594351"/>
    </source>
</evidence>
<evidence type="ECO:0000313" key="6">
    <source>
        <dbReference type="EMBL" id="MFC1853542.1"/>
    </source>
</evidence>
<dbReference type="Gene3D" id="2.160.20.10">
    <property type="entry name" value="Single-stranded right-handed beta-helix, Pectin lyase-like"/>
    <property type="match status" value="1"/>
</dbReference>
<evidence type="ECO:0000256" key="3">
    <source>
        <dbReference type="ARBA" id="ARBA00023180"/>
    </source>
</evidence>
<dbReference type="PANTHER" id="PTHR47653">
    <property type="entry name" value="PROTEIN BARK BEETLE"/>
    <property type="match status" value="1"/>
</dbReference>
<evidence type="ECO:0000259" key="5">
    <source>
        <dbReference type="Pfam" id="PF13229"/>
    </source>
</evidence>
<gene>
    <name evidence="6" type="ORF">ACFL27_25420</name>
</gene>
<protein>
    <submittedName>
        <fullName evidence="6">Right-handed parallel beta-helix repeat-containing protein</fullName>
    </submittedName>
</protein>
<name>A0ABV6Z518_UNCC1</name>
<proteinExistence type="predicted"/>
<reference evidence="6 7" key="1">
    <citation type="submission" date="2024-09" db="EMBL/GenBank/DDBJ databases">
        <title>Laminarin stimulates single cell rates of sulfate reduction while oxygen inhibits transcriptomic activity in coastal marine sediment.</title>
        <authorList>
            <person name="Lindsay M."/>
            <person name="Orcutt B."/>
            <person name="Emerson D."/>
            <person name="Stepanauskas R."/>
            <person name="D'Angelo T."/>
        </authorList>
    </citation>
    <scope>NUCLEOTIDE SEQUENCE [LARGE SCALE GENOMIC DNA]</scope>
    <source>
        <strain evidence="6">SAG AM-311-K15</strain>
    </source>
</reference>
<dbReference type="Pfam" id="PF13229">
    <property type="entry name" value="Beta_helix"/>
    <property type="match status" value="1"/>
</dbReference>
<dbReference type="EMBL" id="JBHPBY010000526">
    <property type="protein sequence ID" value="MFC1853542.1"/>
    <property type="molecule type" value="Genomic_DNA"/>
</dbReference>
<keyword evidence="1 4" id="KW-0732">Signal</keyword>
<sequence>MKRASLFLPVILLWSLVCIAESPAVIETDETWTAEGSPYLIDRDLTIAQGATLTIEPGVTVNFYEGCSLFIKGQLVAIGTTEKQILFTGVETEGEHQRWGSIVFEDSSLDAEYTNLDEYSKGSIVSQCVIEYASRALQVHSSSPFIQDSVFRYNYFSYTDDTAGGAAILITQKSSPRVTGCQFIENIASGLAQGGAIYIESSDPIIHDNIFKSNTSFYGGAISANSMSSPLVGNFFEENFAYLEGGAISLVSTISAILNNRIKKNSSYFDGGGVHVCVDCFPHANPFFWDNTIVNNTNLFSGAAGIGAAFIRYFSYNNIHGNLRSDEPADFGWFNESSETYPSWVVNPTIPHNWWGTTDATLIDETIFDGHDEPGYGLVTYQPVLSAQHPDCKPRITITTQKIRFTSEYDTMPVFVTIYNPGPGQEIELAIILQYGENQRIFYDQELDFPGAERKNDLYHLALPENSVWFSTLLTSLYEPMTGVDHGYWHAALFEVNTGTRIGDVCSIRFEFGSGGTP</sequence>
<dbReference type="InterPro" id="IPR011050">
    <property type="entry name" value="Pectin_lyase_fold/virulence"/>
</dbReference>
<dbReference type="InterPro" id="IPR053243">
    <property type="entry name" value="SJ_maturation_regulator"/>
</dbReference>
<dbReference type="SUPFAM" id="SSF51126">
    <property type="entry name" value="Pectin lyase-like"/>
    <property type="match status" value="1"/>
</dbReference>
<dbReference type="InterPro" id="IPR039448">
    <property type="entry name" value="Beta_helix"/>
</dbReference>
<dbReference type="InterPro" id="IPR012334">
    <property type="entry name" value="Pectin_lyas_fold"/>
</dbReference>
<feature type="chain" id="PRO_5047145248" evidence="4">
    <location>
        <begin position="21"/>
        <end position="518"/>
    </location>
</feature>
<keyword evidence="2" id="KW-0677">Repeat</keyword>
<evidence type="ECO:0000256" key="2">
    <source>
        <dbReference type="ARBA" id="ARBA00022737"/>
    </source>
</evidence>
<organism evidence="6 7">
    <name type="scientific">candidate division CSSED10-310 bacterium</name>
    <dbReference type="NCBI Taxonomy" id="2855610"/>
    <lineage>
        <taxon>Bacteria</taxon>
        <taxon>Bacteria division CSSED10-310</taxon>
    </lineage>
</organism>
<comment type="caution">
    <text evidence="6">The sequence shown here is derived from an EMBL/GenBank/DDBJ whole genome shotgun (WGS) entry which is preliminary data.</text>
</comment>
<evidence type="ECO:0000256" key="4">
    <source>
        <dbReference type="SAM" id="SignalP"/>
    </source>
</evidence>
<dbReference type="Proteomes" id="UP001594351">
    <property type="component" value="Unassembled WGS sequence"/>
</dbReference>
<dbReference type="PANTHER" id="PTHR47653:SF1">
    <property type="entry name" value="DELETED IN MALIGNANT BRAIN TUMORS 1 PROTEIN"/>
    <property type="match status" value="1"/>
</dbReference>
<feature type="signal peptide" evidence="4">
    <location>
        <begin position="1"/>
        <end position="20"/>
    </location>
</feature>
<accession>A0ABV6Z518</accession>
<keyword evidence="3" id="KW-0325">Glycoprotein</keyword>